<evidence type="ECO:0000256" key="5">
    <source>
        <dbReference type="ARBA" id="ARBA00023004"/>
    </source>
</evidence>
<keyword evidence="5 8" id="KW-0408">Iron</keyword>
<evidence type="ECO:0000313" key="15">
    <source>
        <dbReference type="Proteomes" id="UP000292693"/>
    </source>
</evidence>
<accession>A0A0X3XFX6</accession>
<evidence type="ECO:0000256" key="4">
    <source>
        <dbReference type="ARBA" id="ARBA00022982"/>
    </source>
</evidence>
<evidence type="ECO:0000256" key="7">
    <source>
        <dbReference type="ARBA" id="ARBA00023291"/>
    </source>
</evidence>
<organism evidence="10 17">
    <name type="scientific">Streptomyces albidoflavus</name>
    <dbReference type="NCBI Taxonomy" id="1886"/>
    <lineage>
        <taxon>Bacteria</taxon>
        <taxon>Bacillati</taxon>
        <taxon>Actinomycetota</taxon>
        <taxon>Actinomycetes</taxon>
        <taxon>Kitasatosporales</taxon>
        <taxon>Streptomycetaceae</taxon>
        <taxon>Streptomyces</taxon>
        <taxon>Streptomyces albidoflavus group</taxon>
    </lineage>
</organism>
<evidence type="ECO:0000313" key="10">
    <source>
        <dbReference type="EMBL" id="GHI50046.1"/>
    </source>
</evidence>
<comment type="cofactor">
    <cofactor evidence="1">
        <name>[3Fe-4S] cluster</name>
        <dbReference type="ChEBI" id="CHEBI:21137"/>
    </cofactor>
</comment>
<dbReference type="PANTHER" id="PTHR36923">
    <property type="entry name" value="FERREDOXIN"/>
    <property type="match status" value="1"/>
</dbReference>
<dbReference type="GO" id="GO:0051538">
    <property type="term" value="F:3 iron, 4 sulfur cluster binding"/>
    <property type="evidence" value="ECO:0007669"/>
    <property type="project" value="UniProtKB-KW"/>
</dbReference>
<feature type="domain" description="4Fe-4S ferredoxin-type" evidence="9">
    <location>
        <begin position="1"/>
        <end position="29"/>
    </location>
</feature>
<dbReference type="EMBL" id="VOGX01000034">
    <property type="protein sequence ID" value="TWV22706.1"/>
    <property type="molecule type" value="Genomic_DNA"/>
</dbReference>
<keyword evidence="3 8" id="KW-0479">Metal-binding</keyword>
<keyword evidence="16" id="KW-1185">Reference proteome</keyword>
<dbReference type="PANTHER" id="PTHR36923:SF3">
    <property type="entry name" value="FERREDOXIN"/>
    <property type="match status" value="1"/>
</dbReference>
<evidence type="ECO:0000313" key="14">
    <source>
        <dbReference type="Proteomes" id="UP000292095"/>
    </source>
</evidence>
<reference evidence="16" key="2">
    <citation type="journal article" date="2019" name="Microbiol. Resour. Announc.">
        <title>Draft Genomic Sequences of Streptomyces misionensis and Streptomyces albidoflavus, bacteria applied for phytopathogen biocontrol.</title>
        <authorList>
            <person name="Pylro V."/>
            <person name="Dias A."/>
            <person name="Andreote F."/>
            <person name="Varani A."/>
            <person name="Andreote C."/>
            <person name="Bernardo E."/>
            <person name="Martins T."/>
        </authorList>
    </citation>
    <scope>NUCLEOTIDE SEQUENCE [LARGE SCALE GENOMIC DNA]</scope>
    <source>
        <strain evidence="16">77</strain>
    </source>
</reference>
<evidence type="ECO:0000313" key="13">
    <source>
        <dbReference type="EMBL" id="TWV22706.1"/>
    </source>
</evidence>
<dbReference type="Pfam" id="PF13370">
    <property type="entry name" value="Fer4_13"/>
    <property type="match status" value="1"/>
</dbReference>
<dbReference type="Proteomes" id="UP001051844">
    <property type="component" value="Unassembled WGS sequence"/>
</dbReference>
<dbReference type="Proteomes" id="UP000292095">
    <property type="component" value="Unassembled WGS sequence"/>
</dbReference>
<sequence length="64" mass="6871">MRVTVDSEQCVGAGQCVLNAPEVFDQDDDGVVVLLRAEPDERDHEAVRTAGDLCPSASVVLQED</sequence>
<dbReference type="GO" id="GO:0005506">
    <property type="term" value="F:iron ion binding"/>
    <property type="evidence" value="ECO:0007669"/>
    <property type="project" value="UniProtKB-UniRule"/>
</dbReference>
<evidence type="ECO:0000256" key="3">
    <source>
        <dbReference type="ARBA" id="ARBA00022723"/>
    </source>
</evidence>
<dbReference type="GO" id="GO:0009055">
    <property type="term" value="F:electron transfer activity"/>
    <property type="evidence" value="ECO:0007669"/>
    <property type="project" value="UniProtKB-UniRule"/>
</dbReference>
<evidence type="ECO:0000259" key="9">
    <source>
        <dbReference type="PROSITE" id="PS51379"/>
    </source>
</evidence>
<dbReference type="PRINTS" id="PR00352">
    <property type="entry name" value="3FE4SFRDOXIN"/>
</dbReference>
<dbReference type="Proteomes" id="UP000292693">
    <property type="component" value="Unassembled WGS sequence"/>
</dbReference>
<reference evidence="14 15" key="1">
    <citation type="submission" date="2017-12" db="EMBL/GenBank/DDBJ databases">
        <title>Population genomics insights into the ecological differentiation and adaptive evolution in streptomycetes.</title>
        <authorList>
            <person name="Li Y."/>
            <person name="Huang Y."/>
        </authorList>
    </citation>
    <scope>NUCLEOTIDE SEQUENCE [LARGE SCALE GENOMIC DNA]</scope>
    <source>
        <strain evidence="12 14">FXJ.2339</strain>
        <strain evidence="11 15">NBRC 100770</strain>
    </source>
</reference>
<reference evidence="10" key="4">
    <citation type="submission" date="2022-09" db="EMBL/GenBank/DDBJ databases">
        <title>Whole genome shotgun sequence of Streptomyces albidoflavus NBRC 12854.</title>
        <authorList>
            <person name="Komaki H."/>
            <person name="Tamura T."/>
        </authorList>
    </citation>
    <scope>NUCLEOTIDE SEQUENCE</scope>
    <source>
        <strain evidence="10">NBRC 12854</strain>
    </source>
</reference>
<keyword evidence="7" id="KW-0003">3Fe-4S</keyword>
<dbReference type="KEGG" id="salb:XNR_5864"/>
<keyword evidence="4 8" id="KW-0249">Electron transport</keyword>
<dbReference type="Gene3D" id="3.30.70.20">
    <property type="match status" value="1"/>
</dbReference>
<gene>
    <name evidence="10" type="primary">fer_2</name>
    <name evidence="12" type="ORF">C0Q91_30600</name>
    <name evidence="11" type="ORF">C0Q92_30325</name>
    <name evidence="13" type="ORF">FRZ02_22355</name>
    <name evidence="10" type="ORF">ScoT_62200</name>
</gene>
<keyword evidence="2 8" id="KW-0813">Transport</keyword>
<dbReference type="RefSeq" id="WP_008414609.1">
    <property type="nucleotide sequence ID" value="NC_020990.1"/>
</dbReference>
<name>A0A126YEA7_9ACTN</name>
<dbReference type="EMBL" id="PKLK01000035">
    <property type="protein sequence ID" value="RZE31483.1"/>
    <property type="molecule type" value="Genomic_DNA"/>
</dbReference>
<protein>
    <recommendedName>
        <fullName evidence="8">Ferredoxin</fullName>
    </recommendedName>
</protein>
<keyword evidence="6 8" id="KW-0411">Iron-sulfur</keyword>
<dbReference type="AlphaFoldDB" id="A0A126YEA7"/>
<evidence type="ECO:0000313" key="11">
    <source>
        <dbReference type="EMBL" id="RZE15785.1"/>
    </source>
</evidence>
<evidence type="ECO:0000313" key="17">
    <source>
        <dbReference type="Proteomes" id="UP001051844"/>
    </source>
</evidence>
<dbReference type="EMBL" id="BNDZ01000005">
    <property type="protein sequence ID" value="GHI50046.1"/>
    <property type="molecule type" value="Genomic_DNA"/>
</dbReference>
<dbReference type="InterPro" id="IPR017896">
    <property type="entry name" value="4Fe4S_Fe-S-bd"/>
</dbReference>
<accession>A0A126YEA7</accession>
<evidence type="ECO:0000256" key="1">
    <source>
        <dbReference type="ARBA" id="ARBA00001927"/>
    </source>
</evidence>
<evidence type="ECO:0000256" key="6">
    <source>
        <dbReference type="ARBA" id="ARBA00023014"/>
    </source>
</evidence>
<accession>A0A2M9SY65</accession>
<dbReference type="PROSITE" id="PS51379">
    <property type="entry name" value="4FE4S_FER_2"/>
    <property type="match status" value="1"/>
</dbReference>
<evidence type="ECO:0000313" key="16">
    <source>
        <dbReference type="Proteomes" id="UP000318052"/>
    </source>
</evidence>
<dbReference type="GeneID" id="97271696"/>
<evidence type="ECO:0000256" key="8">
    <source>
        <dbReference type="RuleBase" id="RU368020"/>
    </source>
</evidence>
<dbReference type="InterPro" id="IPR001080">
    <property type="entry name" value="3Fe4S_ferredoxin"/>
</dbReference>
<comment type="function">
    <text evidence="8">Ferredoxins are iron-sulfur proteins that transfer electrons in a wide variety of metabolic reactions.</text>
</comment>
<dbReference type="EMBL" id="PKLL01000029">
    <property type="protein sequence ID" value="RZE15785.1"/>
    <property type="molecule type" value="Genomic_DNA"/>
</dbReference>
<dbReference type="Proteomes" id="UP000318052">
    <property type="component" value="Unassembled WGS sequence"/>
</dbReference>
<evidence type="ECO:0000256" key="2">
    <source>
        <dbReference type="ARBA" id="ARBA00022448"/>
    </source>
</evidence>
<evidence type="ECO:0000313" key="12">
    <source>
        <dbReference type="EMBL" id="RZE31483.1"/>
    </source>
</evidence>
<dbReference type="SUPFAM" id="SSF54862">
    <property type="entry name" value="4Fe-4S ferredoxins"/>
    <property type="match status" value="1"/>
</dbReference>
<reference evidence="13" key="3">
    <citation type="submission" date="2019-07" db="EMBL/GenBank/DDBJ databases">
        <authorList>
            <person name="Pylro V."/>
            <person name="Dias A."/>
            <person name="Andreote F."/>
            <person name="Varani A."/>
            <person name="Andreote C."/>
            <person name="Bernardo E."/>
            <person name="Martins T."/>
        </authorList>
    </citation>
    <scope>NUCLEOTIDE SEQUENCE</scope>
    <source>
        <strain evidence="13">77</strain>
    </source>
</reference>
<comment type="caution">
    <text evidence="10">The sequence shown here is derived from an EMBL/GenBank/DDBJ whole genome shotgun (WGS) entry which is preliminary data.</text>
</comment>
<dbReference type="InterPro" id="IPR051269">
    <property type="entry name" value="Fe-S_cluster_ET"/>
</dbReference>
<proteinExistence type="predicted"/>